<dbReference type="Proteomes" id="UP000294927">
    <property type="component" value="Unassembled WGS sequence"/>
</dbReference>
<dbReference type="SUPFAM" id="SSF52413">
    <property type="entry name" value="UDP-glucose/GDP-mannose dehydrogenase C-terminal domain"/>
    <property type="match status" value="1"/>
</dbReference>
<dbReference type="Gene3D" id="3.40.50.720">
    <property type="entry name" value="NAD(P)-binding Rossmann-like Domain"/>
    <property type="match status" value="2"/>
</dbReference>
<evidence type="ECO:0000256" key="2">
    <source>
        <dbReference type="ARBA" id="ARBA00023027"/>
    </source>
</evidence>
<evidence type="ECO:0000256" key="3">
    <source>
        <dbReference type="PIRNR" id="PIRNR000124"/>
    </source>
</evidence>
<comment type="caution">
    <text evidence="5">The sequence shown here is derived from an EMBL/GenBank/DDBJ whole genome shotgun (WGS) entry which is preliminary data.</text>
</comment>
<dbReference type="Pfam" id="PF03720">
    <property type="entry name" value="UDPG_MGDP_dh_C"/>
    <property type="match status" value="1"/>
</dbReference>
<dbReference type="GO" id="GO:0016628">
    <property type="term" value="F:oxidoreductase activity, acting on the CH-CH group of donors, NAD or NADP as acceptor"/>
    <property type="evidence" value="ECO:0007669"/>
    <property type="project" value="InterPro"/>
</dbReference>
<dbReference type="InterPro" id="IPR036291">
    <property type="entry name" value="NAD(P)-bd_dom_sf"/>
</dbReference>
<evidence type="ECO:0000256" key="1">
    <source>
        <dbReference type="ARBA" id="ARBA00023002"/>
    </source>
</evidence>
<sequence>MRGKLLGLSPATRFDVVVVGVGHVGLPLARQADTAGLTVAGLDVRDTVVDGLAEGRSHVAEVSDLDVKLMLSNGFHPTIDPRILNEADVVVICVPTGLDASGTPDLGAVRAATATVAANLRPNALVVLESTTYPGTTDEVVRPILERATGWTAGDEFHLAYSAERVDPGNRRFGVKNTPKIISGHTPLCAKQCAAFYGQFVDSLVVARGTREAELAKVLENSYRYVNIALVNEVAMFCDRLGIDVWDVLYCAGTKPFGIAPFVPGPGVGGHSIPVDARYLASKAEAEGFSFGLLDAAHAVNAGMPVYVVDRAAALLSHYGVPVRGARVLLLGATYKPNVSDTRDSPAAGVAEGLSRLGAEVRYHDPYPVTLPGVARVAELWPSVAAADLTILLQDHREYDLGHLARSARLLFDTRGECFGERVHRL</sequence>
<keyword evidence="6" id="KW-1185">Reference proteome</keyword>
<dbReference type="Pfam" id="PF03721">
    <property type="entry name" value="UDPG_MGDP_dh_N"/>
    <property type="match status" value="1"/>
</dbReference>
<name>A0A4R7W658_9PSEU</name>
<dbReference type="InterPro" id="IPR017476">
    <property type="entry name" value="UDP-Glc/GDP-Man"/>
</dbReference>
<dbReference type="EMBL" id="SOCP01000001">
    <property type="protein sequence ID" value="TDV57499.1"/>
    <property type="molecule type" value="Genomic_DNA"/>
</dbReference>
<dbReference type="SUPFAM" id="SSF51735">
    <property type="entry name" value="NAD(P)-binding Rossmann-fold domains"/>
    <property type="match status" value="1"/>
</dbReference>
<dbReference type="InterPro" id="IPR036220">
    <property type="entry name" value="UDP-Glc/GDP-Man_DH_C_sf"/>
</dbReference>
<proteinExistence type="inferred from homology"/>
<keyword evidence="2" id="KW-0520">NAD</keyword>
<feature type="domain" description="UDP-glucose/GDP-mannose dehydrogenase C-terminal" evidence="4">
    <location>
        <begin position="329"/>
        <end position="420"/>
    </location>
</feature>
<dbReference type="PIRSF" id="PIRSF500136">
    <property type="entry name" value="UDP_ManNAc_DH"/>
    <property type="match status" value="1"/>
</dbReference>
<dbReference type="GO" id="GO:0051287">
    <property type="term" value="F:NAD binding"/>
    <property type="evidence" value="ECO:0007669"/>
    <property type="project" value="InterPro"/>
</dbReference>
<dbReference type="InterPro" id="IPR001732">
    <property type="entry name" value="UDP-Glc/GDP-Man_DH_N"/>
</dbReference>
<dbReference type="AlphaFoldDB" id="A0A4R7W658"/>
<comment type="similarity">
    <text evidence="3">Belongs to the UDP-glucose/GDP-mannose dehydrogenase family.</text>
</comment>
<dbReference type="RefSeq" id="WP_243866168.1">
    <property type="nucleotide sequence ID" value="NZ_SOCP01000001.1"/>
</dbReference>
<dbReference type="SMART" id="SM00984">
    <property type="entry name" value="UDPG_MGDP_dh_C"/>
    <property type="match status" value="1"/>
</dbReference>
<evidence type="ECO:0000313" key="5">
    <source>
        <dbReference type="EMBL" id="TDV57499.1"/>
    </source>
</evidence>
<dbReference type="SUPFAM" id="SSF48179">
    <property type="entry name" value="6-phosphogluconate dehydrogenase C-terminal domain-like"/>
    <property type="match status" value="1"/>
</dbReference>
<dbReference type="InterPro" id="IPR014026">
    <property type="entry name" value="UDP-Glc/GDP-Man_DH_dimer"/>
</dbReference>
<accession>A0A4R7W658</accession>
<dbReference type="NCBIfam" id="TIGR03026">
    <property type="entry name" value="NDP-sugDHase"/>
    <property type="match status" value="1"/>
</dbReference>
<dbReference type="GO" id="GO:0016616">
    <property type="term" value="F:oxidoreductase activity, acting on the CH-OH group of donors, NAD or NADP as acceptor"/>
    <property type="evidence" value="ECO:0007669"/>
    <property type="project" value="InterPro"/>
</dbReference>
<evidence type="ECO:0000313" key="6">
    <source>
        <dbReference type="Proteomes" id="UP000294927"/>
    </source>
</evidence>
<organism evidence="5 6">
    <name type="scientific">Actinophytocola oryzae</name>
    <dbReference type="NCBI Taxonomy" id="502181"/>
    <lineage>
        <taxon>Bacteria</taxon>
        <taxon>Bacillati</taxon>
        <taxon>Actinomycetota</taxon>
        <taxon>Actinomycetes</taxon>
        <taxon>Pseudonocardiales</taxon>
        <taxon>Pseudonocardiaceae</taxon>
    </lineage>
</organism>
<gene>
    <name evidence="5" type="ORF">CLV71_101370</name>
</gene>
<reference evidence="5 6" key="1">
    <citation type="submission" date="2019-03" db="EMBL/GenBank/DDBJ databases">
        <title>Genomic Encyclopedia of Archaeal and Bacterial Type Strains, Phase II (KMG-II): from individual species to whole genera.</title>
        <authorList>
            <person name="Goeker M."/>
        </authorList>
    </citation>
    <scope>NUCLEOTIDE SEQUENCE [LARGE SCALE GENOMIC DNA]</scope>
    <source>
        <strain evidence="5 6">DSM 45499</strain>
    </source>
</reference>
<dbReference type="InterPro" id="IPR028359">
    <property type="entry name" value="UDP_ManNAc/GlcNAc_DH"/>
</dbReference>
<dbReference type="InterPro" id="IPR008927">
    <property type="entry name" value="6-PGluconate_DH-like_C_sf"/>
</dbReference>
<keyword evidence="1" id="KW-0560">Oxidoreductase</keyword>
<dbReference type="PANTHER" id="PTHR43491:SF1">
    <property type="entry name" value="UDP-N-ACETYL-D-MANNOSAMINE DEHYDROGENASE"/>
    <property type="match status" value="1"/>
</dbReference>
<dbReference type="PIRSF" id="PIRSF000124">
    <property type="entry name" value="UDPglc_GDPman_dh"/>
    <property type="match status" value="1"/>
</dbReference>
<evidence type="ECO:0000259" key="4">
    <source>
        <dbReference type="SMART" id="SM00984"/>
    </source>
</evidence>
<dbReference type="InterPro" id="IPR014027">
    <property type="entry name" value="UDP-Glc/GDP-Man_DH_C"/>
</dbReference>
<dbReference type="Pfam" id="PF00984">
    <property type="entry name" value="UDPG_MGDP_dh"/>
    <property type="match status" value="1"/>
</dbReference>
<dbReference type="GO" id="GO:0000271">
    <property type="term" value="P:polysaccharide biosynthetic process"/>
    <property type="evidence" value="ECO:0007669"/>
    <property type="project" value="InterPro"/>
</dbReference>
<protein>
    <submittedName>
        <fullName evidence="5">Nucleotide sugar dehydrogenase</fullName>
    </submittedName>
</protein>
<dbReference type="PANTHER" id="PTHR43491">
    <property type="entry name" value="UDP-N-ACETYL-D-MANNOSAMINE DEHYDROGENASE"/>
    <property type="match status" value="1"/>
</dbReference>